<organism evidence="3 4">
    <name type="scientific">Mycena metata</name>
    <dbReference type="NCBI Taxonomy" id="1033252"/>
    <lineage>
        <taxon>Eukaryota</taxon>
        <taxon>Fungi</taxon>
        <taxon>Dikarya</taxon>
        <taxon>Basidiomycota</taxon>
        <taxon>Agaricomycotina</taxon>
        <taxon>Agaricomycetes</taxon>
        <taxon>Agaricomycetidae</taxon>
        <taxon>Agaricales</taxon>
        <taxon>Marasmiineae</taxon>
        <taxon>Mycenaceae</taxon>
        <taxon>Mycena</taxon>
    </lineage>
</organism>
<comment type="caution">
    <text evidence="3">The sequence shown here is derived from an EMBL/GenBank/DDBJ whole genome shotgun (WGS) entry which is preliminary data.</text>
</comment>
<feature type="compositionally biased region" description="Low complexity" evidence="2">
    <location>
        <begin position="128"/>
        <end position="147"/>
    </location>
</feature>
<accession>A0AAD7DUA9</accession>
<dbReference type="EMBL" id="JARKIB010000601">
    <property type="protein sequence ID" value="KAJ7697952.1"/>
    <property type="molecule type" value="Genomic_DNA"/>
</dbReference>
<dbReference type="Proteomes" id="UP001215598">
    <property type="component" value="Unassembled WGS sequence"/>
</dbReference>
<gene>
    <name evidence="3" type="ORF">B0H16DRAFT_1706128</name>
</gene>
<keyword evidence="4" id="KW-1185">Reference proteome</keyword>
<protein>
    <submittedName>
        <fullName evidence="3">Uncharacterized protein</fullName>
    </submittedName>
</protein>
<evidence type="ECO:0000313" key="3">
    <source>
        <dbReference type="EMBL" id="KAJ7697952.1"/>
    </source>
</evidence>
<feature type="coiled-coil region" evidence="1">
    <location>
        <begin position="204"/>
        <end position="231"/>
    </location>
</feature>
<evidence type="ECO:0000313" key="4">
    <source>
        <dbReference type="Proteomes" id="UP001215598"/>
    </source>
</evidence>
<dbReference type="AlphaFoldDB" id="A0AAD7DUA9"/>
<proteinExistence type="predicted"/>
<name>A0AAD7DUA9_9AGAR</name>
<keyword evidence="1" id="KW-0175">Coiled coil</keyword>
<evidence type="ECO:0000256" key="1">
    <source>
        <dbReference type="SAM" id="Coils"/>
    </source>
</evidence>
<sequence length="303" mass="32440">MSLTSSAKAHATLRAIDTYSNNIARKAADTQAVLAECTALEERLFQLRLKGEEYDASLAVVRRPKRKRENDSRADVSEDQAPPSKVLRSQKGAGKSDQGSSTREAAFWQYVCDESTQSLFSSRRKETAAPAAPSAAAADPPSLAAADKGAFPDSYTRLPSLVAERDAAEEKLKELDVELTTNHNLLQNYASNLKAQDVAATNILRAAIHQRERTAAEVAAAERDVAAKQGELGKTLGPAWVASLGQGKKERPSLPAAMQGVRGGFVKEFIVHPEAGPSKRPTRPRGGGHDDVVPELCQIGGGM</sequence>
<feature type="region of interest" description="Disordered" evidence="2">
    <location>
        <begin position="122"/>
        <end position="150"/>
    </location>
</feature>
<reference evidence="3" key="1">
    <citation type="submission" date="2023-03" db="EMBL/GenBank/DDBJ databases">
        <title>Massive genome expansion in bonnet fungi (Mycena s.s.) driven by repeated elements and novel gene families across ecological guilds.</title>
        <authorList>
            <consortium name="Lawrence Berkeley National Laboratory"/>
            <person name="Harder C.B."/>
            <person name="Miyauchi S."/>
            <person name="Viragh M."/>
            <person name="Kuo A."/>
            <person name="Thoen E."/>
            <person name="Andreopoulos B."/>
            <person name="Lu D."/>
            <person name="Skrede I."/>
            <person name="Drula E."/>
            <person name="Henrissat B."/>
            <person name="Morin E."/>
            <person name="Kohler A."/>
            <person name="Barry K."/>
            <person name="LaButti K."/>
            <person name="Morin E."/>
            <person name="Salamov A."/>
            <person name="Lipzen A."/>
            <person name="Mereny Z."/>
            <person name="Hegedus B."/>
            <person name="Baldrian P."/>
            <person name="Stursova M."/>
            <person name="Weitz H."/>
            <person name="Taylor A."/>
            <person name="Grigoriev I.V."/>
            <person name="Nagy L.G."/>
            <person name="Martin F."/>
            <person name="Kauserud H."/>
        </authorList>
    </citation>
    <scope>NUCLEOTIDE SEQUENCE</scope>
    <source>
        <strain evidence="3">CBHHK182m</strain>
    </source>
</reference>
<evidence type="ECO:0000256" key="2">
    <source>
        <dbReference type="SAM" id="MobiDB-lite"/>
    </source>
</evidence>
<feature type="region of interest" description="Disordered" evidence="2">
    <location>
        <begin position="63"/>
        <end position="100"/>
    </location>
</feature>